<organism evidence="3 4">
    <name type="scientific">Salinicoccus kekensis</name>
    <dbReference type="NCBI Taxonomy" id="714307"/>
    <lineage>
        <taxon>Bacteria</taxon>
        <taxon>Bacillati</taxon>
        <taxon>Bacillota</taxon>
        <taxon>Bacilli</taxon>
        <taxon>Bacillales</taxon>
        <taxon>Staphylococcaceae</taxon>
        <taxon>Salinicoccus</taxon>
    </lineage>
</organism>
<dbReference type="SUPFAM" id="SSF54506">
    <property type="entry name" value="Diaminopimelate epimerase-like"/>
    <property type="match status" value="2"/>
</dbReference>
<dbReference type="EMBL" id="OBQF01000001">
    <property type="protein sequence ID" value="SOC37589.1"/>
    <property type="molecule type" value="Genomic_DNA"/>
</dbReference>
<keyword evidence="2" id="KW-0413">Isomerase</keyword>
<evidence type="ECO:0000256" key="1">
    <source>
        <dbReference type="ARBA" id="ARBA00007673"/>
    </source>
</evidence>
<name>A0A285U6X7_9STAP</name>
<reference evidence="4" key="1">
    <citation type="submission" date="2017-08" db="EMBL/GenBank/DDBJ databases">
        <authorList>
            <person name="Varghese N."/>
            <person name="Submissions S."/>
        </authorList>
    </citation>
    <scope>NUCLEOTIDE SEQUENCE [LARGE SCALE GENOMIC DNA]</scope>
    <source>
        <strain evidence="4">DSM 23173</strain>
    </source>
</reference>
<evidence type="ECO:0000313" key="3">
    <source>
        <dbReference type="EMBL" id="SOC37589.1"/>
    </source>
</evidence>
<proteinExistence type="inferred from homology"/>
<dbReference type="Gene3D" id="3.10.310.10">
    <property type="entry name" value="Diaminopimelate Epimerase, Chain A, domain 1"/>
    <property type="match status" value="2"/>
</dbReference>
<dbReference type="RefSeq" id="WP_097037989.1">
    <property type="nucleotide sequence ID" value="NZ_OBQF01000001.1"/>
</dbReference>
<dbReference type="GO" id="GO:0016853">
    <property type="term" value="F:isomerase activity"/>
    <property type="evidence" value="ECO:0007669"/>
    <property type="project" value="UniProtKB-KW"/>
</dbReference>
<dbReference type="Proteomes" id="UP000219412">
    <property type="component" value="Unassembled WGS sequence"/>
</dbReference>
<comment type="similarity">
    <text evidence="1">Belongs to the PrpF family.</text>
</comment>
<evidence type="ECO:0000256" key="2">
    <source>
        <dbReference type="ARBA" id="ARBA00023235"/>
    </source>
</evidence>
<dbReference type="AlphaFoldDB" id="A0A285U6X7"/>
<dbReference type="PANTHER" id="PTHR43709:SF2">
    <property type="entry name" value="DUF453 DOMAIN PROTEIN (AFU_ORTHOLOGUE AFUA_6G00360)"/>
    <property type="match status" value="1"/>
</dbReference>
<dbReference type="Pfam" id="PF04303">
    <property type="entry name" value="PrpF"/>
    <property type="match status" value="1"/>
</dbReference>
<dbReference type="PANTHER" id="PTHR43709">
    <property type="entry name" value="ACONITATE ISOMERASE-RELATED"/>
    <property type="match status" value="1"/>
</dbReference>
<protein>
    <recommendedName>
        <fullName evidence="5">3-methylitaconate isomerase</fullName>
    </recommendedName>
</protein>
<evidence type="ECO:0000313" key="4">
    <source>
        <dbReference type="Proteomes" id="UP000219412"/>
    </source>
</evidence>
<sequence length="398" mass="42972">MYEFEKIRSVIIRGGTSKGVFIMKNELPSEPATRDRVISSMFGGADDRQIDGLGGANSLTSKVAIISVSRRADADVDYTFGQVDVKTGIIDYNSNCGNILSGVGPFAIDEGLVEISEPVTRVRIYNTNTEKVIHAEVPVQNGKAAITGDYAIDGVPGTGAKITLDFIDAAGSKTGALFPTGQRKEFMTLDNYGDVEVSIIDVATPAVFVRSESLGLTGTELSHELSVEHLEVLEKIRGTAAERLGFVDDPDEAVVKTPSSPKVIMVSESRDYTSESGDVIEEADLSITARAMSMQKMHKAYPVTGGLCTASATQLKGTVVHDVCREADSDEDIVIGHPTGKMKFVVDIEDSGDEVTFHKTAVARTARRLMEGHAYVSKNIFWQTPVHEEEESHHKTLA</sequence>
<dbReference type="InterPro" id="IPR007400">
    <property type="entry name" value="PrpF-like"/>
</dbReference>
<gene>
    <name evidence="3" type="ORF">SAMN05878391_0018</name>
</gene>
<dbReference type="OrthoDB" id="9779763at2"/>
<accession>A0A285U6X7</accession>
<evidence type="ECO:0008006" key="5">
    <source>
        <dbReference type="Google" id="ProtNLM"/>
    </source>
</evidence>
<keyword evidence="4" id="KW-1185">Reference proteome</keyword>